<dbReference type="EMBL" id="UYRU01093813">
    <property type="protein sequence ID" value="VDN38734.1"/>
    <property type="molecule type" value="Genomic_DNA"/>
</dbReference>
<proteinExistence type="predicted"/>
<feature type="region of interest" description="Disordered" evidence="1">
    <location>
        <begin position="39"/>
        <end position="71"/>
    </location>
</feature>
<accession>A0A3P7N857</accession>
<dbReference type="AlphaFoldDB" id="A0A3P7N857"/>
<name>A0A3P7N857_DIBLA</name>
<evidence type="ECO:0000313" key="2">
    <source>
        <dbReference type="EMBL" id="VDN38734.1"/>
    </source>
</evidence>
<gene>
    <name evidence="2" type="ORF">DILT_LOCUS17680</name>
</gene>
<protein>
    <submittedName>
        <fullName evidence="2">Uncharacterized protein</fullName>
    </submittedName>
</protein>
<evidence type="ECO:0000256" key="1">
    <source>
        <dbReference type="SAM" id="MobiDB-lite"/>
    </source>
</evidence>
<keyword evidence="3" id="KW-1185">Reference proteome</keyword>
<organism evidence="2 3">
    <name type="scientific">Dibothriocephalus latus</name>
    <name type="common">Fish tapeworm</name>
    <name type="synonym">Diphyllobothrium latum</name>
    <dbReference type="NCBI Taxonomy" id="60516"/>
    <lineage>
        <taxon>Eukaryota</taxon>
        <taxon>Metazoa</taxon>
        <taxon>Spiralia</taxon>
        <taxon>Lophotrochozoa</taxon>
        <taxon>Platyhelminthes</taxon>
        <taxon>Cestoda</taxon>
        <taxon>Eucestoda</taxon>
        <taxon>Diphyllobothriidea</taxon>
        <taxon>Diphyllobothriidae</taxon>
        <taxon>Dibothriocephalus</taxon>
    </lineage>
</organism>
<reference evidence="2 3" key="1">
    <citation type="submission" date="2018-11" db="EMBL/GenBank/DDBJ databases">
        <authorList>
            <consortium name="Pathogen Informatics"/>
        </authorList>
    </citation>
    <scope>NUCLEOTIDE SEQUENCE [LARGE SCALE GENOMIC DNA]</scope>
</reference>
<evidence type="ECO:0000313" key="3">
    <source>
        <dbReference type="Proteomes" id="UP000281553"/>
    </source>
</evidence>
<dbReference type="Proteomes" id="UP000281553">
    <property type="component" value="Unassembled WGS sequence"/>
</dbReference>
<sequence length="115" mass="12918">MPSYFIPPVAIKLAGGSDEQLAELDVFDFKSFLAAMKRHEEMTEPKTPRRSPRHEKPDNNKFIDTPSSPQFQSSVNADVSVFVFYVCFTFHGLQVSGISCINVCIQLCWQANCSP</sequence>